<dbReference type="PANTHER" id="PTHR30605:SF0">
    <property type="entry name" value="ANHYDRO-N-ACETYLMURAMIC ACID KINASE"/>
    <property type="match status" value="1"/>
</dbReference>
<dbReference type="AlphaFoldDB" id="A0A4Q7VZB2"/>
<evidence type="ECO:0000256" key="1">
    <source>
        <dbReference type="HAMAP-Rule" id="MF_01270"/>
    </source>
</evidence>
<comment type="pathway">
    <text evidence="1">Amino-sugar metabolism; 1,6-anhydro-N-acetylmuramate degradation.</text>
</comment>
<comment type="pathway">
    <text evidence="1">Cell wall biogenesis; peptidoglycan recycling.</text>
</comment>
<dbReference type="SUPFAM" id="SSF53067">
    <property type="entry name" value="Actin-like ATPase domain"/>
    <property type="match status" value="1"/>
</dbReference>
<gene>
    <name evidence="1" type="primary">anmK</name>
    <name evidence="2" type="ORF">EV670_0041</name>
</gene>
<dbReference type="Proteomes" id="UP000293671">
    <property type="component" value="Unassembled WGS sequence"/>
</dbReference>
<comment type="function">
    <text evidence="1">Catalyzes the specific phosphorylation of 1,6-anhydro-N-acetylmuramic acid (anhMurNAc) with the simultaneous cleavage of the 1,6-anhydro ring, generating MurNAc-6-P. Is required for the utilization of anhMurNAc either imported from the medium or derived from its own cell wall murein, and thus plays a role in cell wall recycling.</text>
</comment>
<reference evidence="2 3" key="1">
    <citation type="submission" date="2019-02" db="EMBL/GenBank/DDBJ databases">
        <title>Genomic Encyclopedia of Type Strains, Phase IV (KMG-IV): sequencing the most valuable type-strain genomes for metagenomic binning, comparative biology and taxonomic classification.</title>
        <authorList>
            <person name="Goeker M."/>
        </authorList>
    </citation>
    <scope>NUCLEOTIDE SEQUENCE [LARGE SCALE GENOMIC DNA]</scope>
    <source>
        <strain evidence="2 3">DSM 19570</strain>
    </source>
</reference>
<evidence type="ECO:0000313" key="2">
    <source>
        <dbReference type="EMBL" id="RZU02023.1"/>
    </source>
</evidence>
<dbReference type="GO" id="GO:0005524">
    <property type="term" value="F:ATP binding"/>
    <property type="evidence" value="ECO:0007669"/>
    <property type="project" value="UniProtKB-UniRule"/>
</dbReference>
<evidence type="ECO:0000313" key="3">
    <source>
        <dbReference type="Proteomes" id="UP000293671"/>
    </source>
</evidence>
<keyword evidence="1" id="KW-0547">Nucleotide-binding</keyword>
<dbReference type="EMBL" id="SHKP01000004">
    <property type="protein sequence ID" value="RZU02023.1"/>
    <property type="molecule type" value="Genomic_DNA"/>
</dbReference>
<proteinExistence type="inferred from homology"/>
<keyword evidence="3" id="KW-1185">Reference proteome</keyword>
<dbReference type="GO" id="GO:0006040">
    <property type="term" value="P:amino sugar metabolic process"/>
    <property type="evidence" value="ECO:0007669"/>
    <property type="project" value="InterPro"/>
</dbReference>
<keyword evidence="1" id="KW-0119">Carbohydrate metabolism</keyword>
<protein>
    <recommendedName>
        <fullName evidence="1">Anhydro-N-acetylmuramic acid kinase</fullName>
        <ecNumber evidence="1">2.7.1.170</ecNumber>
    </recommendedName>
    <alternativeName>
        <fullName evidence="1">AnhMurNAc kinase</fullName>
    </alternativeName>
</protein>
<name>A0A4Q7VZB2_9BURK</name>
<feature type="binding site" evidence="1">
    <location>
        <begin position="14"/>
        <end position="21"/>
    </location>
    <ligand>
        <name>ATP</name>
        <dbReference type="ChEBI" id="CHEBI:30616"/>
    </ligand>
</feature>
<keyword evidence="1 2" id="KW-0418">Kinase</keyword>
<dbReference type="GO" id="GO:0009254">
    <property type="term" value="P:peptidoglycan turnover"/>
    <property type="evidence" value="ECO:0007669"/>
    <property type="project" value="UniProtKB-UniRule"/>
</dbReference>
<dbReference type="UniPathway" id="UPA00343"/>
<accession>A0A4Q7VZB2</accession>
<comment type="caution">
    <text evidence="2">The sequence shown here is derived from an EMBL/GenBank/DDBJ whole genome shotgun (WGS) entry which is preliminary data.</text>
</comment>
<dbReference type="Gene3D" id="3.30.420.40">
    <property type="match status" value="2"/>
</dbReference>
<dbReference type="PANTHER" id="PTHR30605">
    <property type="entry name" value="ANHYDRO-N-ACETYLMURAMIC ACID KINASE"/>
    <property type="match status" value="1"/>
</dbReference>
<dbReference type="GO" id="GO:0016773">
    <property type="term" value="F:phosphotransferase activity, alcohol group as acceptor"/>
    <property type="evidence" value="ECO:0007669"/>
    <property type="project" value="UniProtKB-UniRule"/>
</dbReference>
<dbReference type="InterPro" id="IPR005338">
    <property type="entry name" value="Anhydro_N_Ac-Mur_kinase"/>
</dbReference>
<dbReference type="GO" id="GO:0016301">
    <property type="term" value="F:kinase activity"/>
    <property type="evidence" value="ECO:0007669"/>
    <property type="project" value="UniProtKB-KW"/>
</dbReference>
<dbReference type="InterPro" id="IPR043129">
    <property type="entry name" value="ATPase_NBD"/>
</dbReference>
<comment type="catalytic activity">
    <reaction evidence="1">
        <text>1,6-anhydro-N-acetyl-beta-muramate + ATP + H2O = N-acetyl-D-muramate 6-phosphate + ADP + H(+)</text>
        <dbReference type="Rhea" id="RHEA:24952"/>
        <dbReference type="ChEBI" id="CHEBI:15377"/>
        <dbReference type="ChEBI" id="CHEBI:15378"/>
        <dbReference type="ChEBI" id="CHEBI:30616"/>
        <dbReference type="ChEBI" id="CHEBI:58690"/>
        <dbReference type="ChEBI" id="CHEBI:58722"/>
        <dbReference type="ChEBI" id="CHEBI:456216"/>
        <dbReference type="EC" id="2.7.1.170"/>
    </reaction>
</comment>
<comment type="similarity">
    <text evidence="1">Belongs to the anhydro-N-acetylmuramic acid kinase family.</text>
</comment>
<dbReference type="HAMAP" id="MF_01270">
    <property type="entry name" value="AnhMurNAc_kinase"/>
    <property type="match status" value="1"/>
</dbReference>
<dbReference type="CDD" id="cd24050">
    <property type="entry name" value="ASKHA_NBD_ANMK"/>
    <property type="match status" value="1"/>
</dbReference>
<dbReference type="UniPathway" id="UPA00544"/>
<organism evidence="2 3">
    <name type="scientific">Rivibacter subsaxonicus</name>
    <dbReference type="NCBI Taxonomy" id="457575"/>
    <lineage>
        <taxon>Bacteria</taxon>
        <taxon>Pseudomonadati</taxon>
        <taxon>Pseudomonadota</taxon>
        <taxon>Betaproteobacteria</taxon>
        <taxon>Burkholderiales</taxon>
        <taxon>Rivibacter</taxon>
    </lineage>
</organism>
<dbReference type="Pfam" id="PF03702">
    <property type="entry name" value="AnmK"/>
    <property type="match status" value="1"/>
</dbReference>
<keyword evidence="1" id="KW-0808">Transferase</keyword>
<sequence length="373" mass="38423">MGGVGSTTIGLMSGTSTDGVDGVLVRWSADDRPEVLAHVQHAFDPALRAELLALNSPGENELHRAALAANALTEAYARTVDALLADSGVAGAEVQAVGAHGQTVRHRPGAFDGTGYTLQLNAPALLAERCGIDVVADFRSRDLAAGGQAAPLVPVVHRALFARPGRDIAVLNLGGIANLSLLHADGRLSGFDTGPANVLMDLWIERTRGLPYDADGAWAAQGKVLPTLLADALCEPYFAAPAPKSTGRDLFHADWLERLLARHPGVAAADVQSTLCELTVRSVAQALAASMPSAAELLVCGGGALNGELMRRLGAALPAVTVLSTAGRGLPPLQVEAVAFAWLARAHLSRVAGNEPAVTGARGARVLGALYPA</sequence>
<dbReference type="EC" id="2.7.1.170" evidence="1"/>
<keyword evidence="1" id="KW-0067">ATP-binding</keyword>
<dbReference type="NCBIfam" id="NF007139">
    <property type="entry name" value="PRK09585.1-3"/>
    <property type="match status" value="1"/>
</dbReference>
<dbReference type="GO" id="GO:0097175">
    <property type="term" value="P:1,6-anhydro-N-acetyl-beta-muramic acid catabolic process"/>
    <property type="evidence" value="ECO:0007669"/>
    <property type="project" value="UniProtKB-UniRule"/>
</dbReference>